<feature type="transmembrane region" description="Helical" evidence="1">
    <location>
        <begin position="59"/>
        <end position="78"/>
    </location>
</feature>
<keyword evidence="4" id="KW-1185">Reference proteome</keyword>
<evidence type="ECO:0000256" key="1">
    <source>
        <dbReference type="SAM" id="Phobius"/>
    </source>
</evidence>
<feature type="transmembrane region" description="Helical" evidence="1">
    <location>
        <begin position="146"/>
        <end position="167"/>
    </location>
</feature>
<dbReference type="AlphaFoldDB" id="A0A1G6VPI0"/>
<dbReference type="EMBL" id="FNAO01000001">
    <property type="protein sequence ID" value="SDD55434.1"/>
    <property type="molecule type" value="Genomic_DNA"/>
</dbReference>
<gene>
    <name evidence="3" type="ORF">SAMN05421636_10118</name>
</gene>
<dbReference type="STRING" id="641691.SAMN05421636_10118"/>
<name>A0A1G6VPI0_9FLAO</name>
<keyword evidence="1" id="KW-0812">Transmembrane</keyword>
<dbReference type="GO" id="GO:0080120">
    <property type="term" value="P:CAAX-box protein maturation"/>
    <property type="evidence" value="ECO:0007669"/>
    <property type="project" value="UniProtKB-ARBA"/>
</dbReference>
<evidence type="ECO:0000259" key="2">
    <source>
        <dbReference type="Pfam" id="PF02517"/>
    </source>
</evidence>
<evidence type="ECO:0000313" key="3">
    <source>
        <dbReference type="EMBL" id="SDD55434.1"/>
    </source>
</evidence>
<dbReference type="InterPro" id="IPR003675">
    <property type="entry name" value="Rce1/LyrA-like_dom"/>
</dbReference>
<feature type="domain" description="CAAX prenyl protease 2/Lysostaphin resistance protein A-like" evidence="2">
    <location>
        <begin position="148"/>
        <end position="253"/>
    </location>
</feature>
<proteinExistence type="predicted"/>
<sequence length="263" mass="29748">MGLSFLLISQIKIKPSMENILRPVWKKVFNFNWKFGLFLILVVCLPRFALVLDANATKNYGYIGLVMVVSALAPFIFLTRKGLKEIGITKPKNYRWLLIGFFIGLIISLLLFYLGDYIYGDTFNNWYNYIGRSYNIPPDIGKEDKVAMFLIMAVTGMVFSPIGEELFFRGIVHSSFAKSIGDRKASLVDSLAFALTHISHFGLVFVGGGWNFLLLPTIIWVLGMFMASIFFFASKFYSGSILGAILCHSGFNLGMIYCIFYML</sequence>
<feature type="transmembrane region" description="Helical" evidence="1">
    <location>
        <begin position="240"/>
        <end position="262"/>
    </location>
</feature>
<keyword evidence="1" id="KW-1133">Transmembrane helix</keyword>
<feature type="transmembrane region" description="Helical" evidence="1">
    <location>
        <begin position="212"/>
        <end position="233"/>
    </location>
</feature>
<dbReference type="Pfam" id="PF02517">
    <property type="entry name" value="Rce1-like"/>
    <property type="match status" value="1"/>
</dbReference>
<organism evidence="3 4">
    <name type="scientific">Pricia antarctica</name>
    <dbReference type="NCBI Taxonomy" id="641691"/>
    <lineage>
        <taxon>Bacteria</taxon>
        <taxon>Pseudomonadati</taxon>
        <taxon>Bacteroidota</taxon>
        <taxon>Flavobacteriia</taxon>
        <taxon>Flavobacteriales</taxon>
        <taxon>Flavobacteriaceae</taxon>
        <taxon>Pricia</taxon>
    </lineage>
</organism>
<dbReference type="Proteomes" id="UP000199109">
    <property type="component" value="Unassembled WGS sequence"/>
</dbReference>
<protein>
    <recommendedName>
        <fullName evidence="2">CAAX prenyl protease 2/Lysostaphin resistance protein A-like domain-containing protein</fullName>
    </recommendedName>
</protein>
<keyword evidence="1" id="KW-0472">Membrane</keyword>
<accession>A0A1G6VPI0</accession>
<evidence type="ECO:0000313" key="4">
    <source>
        <dbReference type="Proteomes" id="UP000199109"/>
    </source>
</evidence>
<reference evidence="3 4" key="1">
    <citation type="submission" date="2016-10" db="EMBL/GenBank/DDBJ databases">
        <authorList>
            <person name="de Groot N.N."/>
        </authorList>
    </citation>
    <scope>NUCLEOTIDE SEQUENCE [LARGE SCALE GENOMIC DNA]</scope>
    <source>
        <strain evidence="3 4">DSM 23421</strain>
    </source>
</reference>
<feature type="transmembrane region" description="Helical" evidence="1">
    <location>
        <begin position="98"/>
        <end position="119"/>
    </location>
</feature>
<dbReference type="GO" id="GO:0004175">
    <property type="term" value="F:endopeptidase activity"/>
    <property type="evidence" value="ECO:0007669"/>
    <property type="project" value="UniProtKB-ARBA"/>
</dbReference>